<feature type="domain" description="MACPF" evidence="2">
    <location>
        <begin position="16"/>
        <end position="346"/>
    </location>
</feature>
<evidence type="ECO:0000313" key="4">
    <source>
        <dbReference type="Proteomes" id="UP000281899"/>
    </source>
</evidence>
<name>A0ABX9X203_9FLAO</name>
<evidence type="ECO:0000313" key="3">
    <source>
        <dbReference type="EMBL" id="ROH89817.1"/>
    </source>
</evidence>
<dbReference type="PROSITE" id="PS51257">
    <property type="entry name" value="PROKAR_LIPOPROTEIN"/>
    <property type="match status" value="1"/>
</dbReference>
<evidence type="ECO:0000259" key="2">
    <source>
        <dbReference type="PROSITE" id="PS51412"/>
    </source>
</evidence>
<dbReference type="Pfam" id="PF01823">
    <property type="entry name" value="MACPF"/>
    <property type="match status" value="1"/>
</dbReference>
<proteinExistence type="predicted"/>
<keyword evidence="4" id="KW-1185">Reference proteome</keyword>
<reference evidence="3 4" key="1">
    <citation type="submission" date="2018-11" db="EMBL/GenBank/DDBJ databases">
        <title>Proposal to divide the Flavobacteriaceae and reorganize its genera based on Amino Acid Identity values calculated from whole genome sequences.</title>
        <authorList>
            <person name="Nicholson A.C."/>
            <person name="Gulvik C.A."/>
            <person name="Whitney A.M."/>
            <person name="Humrighouse B.W."/>
            <person name="Bell M."/>
            <person name="Holmes B."/>
            <person name="Steigerwalt A."/>
            <person name="Villarma A."/>
            <person name="Sheth M."/>
            <person name="Batra D."/>
            <person name="Pryor J."/>
            <person name="Bernardet J.-F."/>
            <person name="Hugo C."/>
            <person name="Kampfer P."/>
            <person name="Newman J."/>
            <person name="Mcquiston J.R."/>
        </authorList>
    </citation>
    <scope>NUCLEOTIDE SEQUENCE [LARGE SCALE GENOMIC DNA]</scope>
    <source>
        <strain evidence="3 4">G0235</strain>
    </source>
</reference>
<organism evidence="3 4">
    <name type="scientific">Chryseobacterium cucumeris</name>
    <dbReference type="NCBI Taxonomy" id="1813611"/>
    <lineage>
        <taxon>Bacteria</taxon>
        <taxon>Pseudomonadati</taxon>
        <taxon>Bacteroidota</taxon>
        <taxon>Flavobacteriia</taxon>
        <taxon>Flavobacteriales</taxon>
        <taxon>Weeksellaceae</taxon>
        <taxon>Chryseobacterium group</taxon>
        <taxon>Chryseobacterium</taxon>
    </lineage>
</organism>
<dbReference type="PROSITE" id="PS51412">
    <property type="entry name" value="MACPF_2"/>
    <property type="match status" value="1"/>
</dbReference>
<feature type="signal peptide" evidence="1">
    <location>
        <begin position="1"/>
        <end position="22"/>
    </location>
</feature>
<dbReference type="InterPro" id="IPR020864">
    <property type="entry name" value="MACPF"/>
</dbReference>
<protein>
    <recommendedName>
        <fullName evidence="2">MACPF domain-containing protein</fullName>
    </recommendedName>
</protein>
<gene>
    <name evidence="3" type="ORF">EGI15_14065</name>
</gene>
<dbReference type="Proteomes" id="UP000281899">
    <property type="component" value="Unassembled WGS sequence"/>
</dbReference>
<dbReference type="EMBL" id="RJTW01000007">
    <property type="protein sequence ID" value="ROH89817.1"/>
    <property type="molecule type" value="Genomic_DNA"/>
</dbReference>
<accession>A0ABX9X203</accession>
<feature type="chain" id="PRO_5047192576" description="MACPF domain-containing protein" evidence="1">
    <location>
        <begin position="23"/>
        <end position="476"/>
    </location>
</feature>
<sequence length="476" mass="52947">MKKQVLFSFSAALLLFMGSCSSDDLNNESTPDSPAKTNSLSAAKFAGDGVYDVLGHGFNATGEYANANSAGFKVIDIDRFKSEQAARLLSENTNTQQYLEEYGENAETYSKMVSTKVDATAGIPLFKKTVSVGFNSAVTTNHKFDAKYIYGSYNLIIKQKRLRFNATTDMLADYVTPEFTQDLQTKTPQQIVEDYGTHVMIDIYTGAKMDIMFQSETTNESRDRAARIGVKVGVKSIFDVDVTNDVNTSESSMNYSKKLSYRTRGGDPSKGLVGELNLDQAAPKINITNWQSSSTASNSVLVEFGNNGLVPIYNLVKDAAKKAQLKTYVDQYLIDNQISLEYNTTMLYGYQNQADSNHYFTFNTNLQPSSYWTNEGPTFKVFQYKAPDTVPIYCYKSTSGADHYFTQASTLQPSSYWNVYMGVAFYAYKDPGAGRIPVYSYKAKNGSDHYLSVSPNLGPVNYWSIREGIAFYIPAN</sequence>
<comment type="caution">
    <text evidence="3">The sequence shown here is derived from an EMBL/GenBank/DDBJ whole genome shotgun (WGS) entry which is preliminary data.</text>
</comment>
<evidence type="ECO:0000256" key="1">
    <source>
        <dbReference type="SAM" id="SignalP"/>
    </source>
</evidence>
<dbReference type="InterPro" id="IPR043708">
    <property type="entry name" value="DUF5648"/>
</dbReference>
<dbReference type="RefSeq" id="WP_123279035.1">
    <property type="nucleotide sequence ID" value="NZ_JALRGU010000197.1"/>
</dbReference>
<dbReference type="Pfam" id="PF18885">
    <property type="entry name" value="DUF5648"/>
    <property type="match status" value="1"/>
</dbReference>
<keyword evidence="1" id="KW-0732">Signal</keyword>
<dbReference type="GeneID" id="301713795"/>